<proteinExistence type="predicted"/>
<protein>
    <submittedName>
        <fullName evidence="1">Uncharacterized protein</fullName>
    </submittedName>
</protein>
<keyword evidence="2" id="KW-1185">Reference proteome</keyword>
<name>A0ACB9E560_CICIN</name>
<dbReference type="Proteomes" id="UP001055811">
    <property type="component" value="Linkage Group LG04"/>
</dbReference>
<accession>A0ACB9E560</accession>
<organism evidence="1 2">
    <name type="scientific">Cichorium intybus</name>
    <name type="common">Chicory</name>
    <dbReference type="NCBI Taxonomy" id="13427"/>
    <lineage>
        <taxon>Eukaryota</taxon>
        <taxon>Viridiplantae</taxon>
        <taxon>Streptophyta</taxon>
        <taxon>Embryophyta</taxon>
        <taxon>Tracheophyta</taxon>
        <taxon>Spermatophyta</taxon>
        <taxon>Magnoliopsida</taxon>
        <taxon>eudicotyledons</taxon>
        <taxon>Gunneridae</taxon>
        <taxon>Pentapetalae</taxon>
        <taxon>asterids</taxon>
        <taxon>campanulids</taxon>
        <taxon>Asterales</taxon>
        <taxon>Asteraceae</taxon>
        <taxon>Cichorioideae</taxon>
        <taxon>Cichorieae</taxon>
        <taxon>Cichoriinae</taxon>
        <taxon>Cichorium</taxon>
    </lineage>
</organism>
<reference evidence="1 2" key="2">
    <citation type="journal article" date="2022" name="Mol. Ecol. Resour.">
        <title>The genomes of chicory, endive, great burdock and yacon provide insights into Asteraceae paleo-polyploidization history and plant inulin production.</title>
        <authorList>
            <person name="Fan W."/>
            <person name="Wang S."/>
            <person name="Wang H."/>
            <person name="Wang A."/>
            <person name="Jiang F."/>
            <person name="Liu H."/>
            <person name="Zhao H."/>
            <person name="Xu D."/>
            <person name="Zhang Y."/>
        </authorList>
    </citation>
    <scope>NUCLEOTIDE SEQUENCE [LARGE SCALE GENOMIC DNA]</scope>
    <source>
        <strain evidence="2">cv. Punajuju</strain>
        <tissue evidence="1">Leaves</tissue>
    </source>
</reference>
<evidence type="ECO:0000313" key="2">
    <source>
        <dbReference type="Proteomes" id="UP001055811"/>
    </source>
</evidence>
<gene>
    <name evidence="1" type="ORF">L2E82_25849</name>
</gene>
<dbReference type="EMBL" id="CM042012">
    <property type="protein sequence ID" value="KAI3753785.1"/>
    <property type="molecule type" value="Genomic_DNA"/>
</dbReference>
<evidence type="ECO:0000313" key="1">
    <source>
        <dbReference type="EMBL" id="KAI3753785.1"/>
    </source>
</evidence>
<sequence length="113" mass="12269">MALNSASSGSSVRKSGARGSKMHNQSGLGSVWSIQSLTSGDRSREQIGAKASTEIDEIVENITAAIDGILEFVPKKLSGVRSLYLKFSESVALPLYQFLPANSFSYGFHRQWK</sequence>
<reference evidence="2" key="1">
    <citation type="journal article" date="2022" name="Mol. Ecol. Resour.">
        <title>The genomes of chicory, endive, great burdock and yacon provide insights into Asteraceae palaeo-polyploidization history and plant inulin production.</title>
        <authorList>
            <person name="Fan W."/>
            <person name="Wang S."/>
            <person name="Wang H."/>
            <person name="Wang A."/>
            <person name="Jiang F."/>
            <person name="Liu H."/>
            <person name="Zhao H."/>
            <person name="Xu D."/>
            <person name="Zhang Y."/>
        </authorList>
    </citation>
    <scope>NUCLEOTIDE SEQUENCE [LARGE SCALE GENOMIC DNA]</scope>
    <source>
        <strain evidence="2">cv. Punajuju</strain>
    </source>
</reference>
<comment type="caution">
    <text evidence="1">The sequence shown here is derived from an EMBL/GenBank/DDBJ whole genome shotgun (WGS) entry which is preliminary data.</text>
</comment>